<dbReference type="AlphaFoldDB" id="A0A4V6CXH1"/>
<organism evidence="1 2">
    <name type="scientific">Bradyrhizobium elkanii</name>
    <dbReference type="NCBI Taxonomy" id="29448"/>
    <lineage>
        <taxon>Bacteria</taxon>
        <taxon>Pseudomonadati</taxon>
        <taxon>Pseudomonadota</taxon>
        <taxon>Alphaproteobacteria</taxon>
        <taxon>Hyphomicrobiales</taxon>
        <taxon>Nitrobacteraceae</taxon>
        <taxon>Bradyrhizobium</taxon>
    </lineage>
</organism>
<dbReference type="NCBIfam" id="TIGR03347">
    <property type="entry name" value="VI_chp_1"/>
    <property type="match status" value="1"/>
</dbReference>
<protein>
    <submittedName>
        <fullName evidence="1">Type VI secretion system baseplate subunit TssG</fullName>
    </submittedName>
</protein>
<proteinExistence type="predicted"/>
<sequence length="354" mass="39790">MAGSHGHPEAAVTLIDQMKAEPWRFDFFQTLRQLERCNPDRPRIGDSAARREEFVDLGQTPYLEFPASNLSSVDDRDGRLRILVKFLGLLGPQGALPLATTDESVGWQLMRDDAFPRFLDLLNGRFLQLFFRAWADARPIAQHDRPSDDRFIAYVGSFAGLGSDIFANRDTVPDMAKLSFAGLVSPRAKSASRLARLLQGLFDVRVEIDEFVGTWLPFDPSHCSRLGGTHARLGHDALLGSRVFSVEDKIRVRVFVKDFAQYEQFLPTEAPNLSEPLADAVYFYIGDELEWEVELAIPAGAVVPMKLGQSGRLGWTSWVSPNWASTEEYRRDARFHLAERLRARRSAATGRPPV</sequence>
<comment type="caution">
    <text evidence="1">The sequence shown here is derived from an EMBL/GenBank/DDBJ whole genome shotgun (WGS) entry which is preliminary data.</text>
</comment>
<dbReference type="EMBL" id="SZZP01000012">
    <property type="protein sequence ID" value="TKV79535.1"/>
    <property type="molecule type" value="Genomic_DNA"/>
</dbReference>
<dbReference type="PANTHER" id="PTHR35564:SF4">
    <property type="entry name" value="CYTOPLASMIC PROTEIN"/>
    <property type="match status" value="1"/>
</dbReference>
<gene>
    <name evidence="1" type="primary">tssG</name>
    <name evidence="1" type="ORF">FDV58_20370</name>
</gene>
<name>A0A4V6CXH1_BRAEL</name>
<dbReference type="Proteomes" id="UP000305095">
    <property type="component" value="Unassembled WGS sequence"/>
</dbReference>
<dbReference type="Pfam" id="PF06996">
    <property type="entry name" value="T6SS_TssG"/>
    <property type="match status" value="1"/>
</dbReference>
<accession>A0A4V6CXH1</accession>
<dbReference type="RefSeq" id="WP_137479832.1">
    <property type="nucleotide sequence ID" value="NZ_SZZP01000012.1"/>
</dbReference>
<reference evidence="1 2" key="1">
    <citation type="submission" date="2019-05" db="EMBL/GenBank/DDBJ databases">
        <title>Draft Genome of Bradyrhizobium elkanii strain SEMIA 938, Used in Commercial Inoculants for Lupinus spp. in Brazil.</title>
        <authorList>
            <person name="Hungria M."/>
            <person name="Delamuta J.R.M."/>
            <person name="Ribeiro R.A."/>
            <person name="Nogueira M.A."/>
        </authorList>
    </citation>
    <scope>NUCLEOTIDE SEQUENCE [LARGE SCALE GENOMIC DNA]</scope>
    <source>
        <strain evidence="1 2">Semia 938</strain>
    </source>
</reference>
<evidence type="ECO:0000313" key="2">
    <source>
        <dbReference type="Proteomes" id="UP000305095"/>
    </source>
</evidence>
<dbReference type="InterPro" id="IPR010732">
    <property type="entry name" value="T6SS_TssG-like"/>
</dbReference>
<evidence type="ECO:0000313" key="1">
    <source>
        <dbReference type="EMBL" id="TKV79535.1"/>
    </source>
</evidence>
<dbReference type="PANTHER" id="PTHR35564">
    <property type="match status" value="1"/>
</dbReference>